<dbReference type="InterPro" id="IPR013762">
    <property type="entry name" value="Integrase-like_cat_sf"/>
</dbReference>
<dbReference type="InterPro" id="IPR022169">
    <property type="entry name" value="DUF3701"/>
</dbReference>
<dbReference type="EMBL" id="CP032520">
    <property type="protein sequence ID" value="QEZ48886.1"/>
    <property type="molecule type" value="Genomic_DNA"/>
</dbReference>
<keyword evidence="2 4" id="KW-0238">DNA-binding</keyword>
<reference evidence="6 7" key="1">
    <citation type="submission" date="2018-09" db="EMBL/GenBank/DDBJ databases">
        <title>Complete genome sequence of Cupriavidus oxalaticus T2, a bacterium capable of phenol tolerance and degradation.</title>
        <authorList>
            <person name="Yan J."/>
        </authorList>
    </citation>
    <scope>NUCLEOTIDE SEQUENCE [LARGE SCALE GENOMIC DNA]</scope>
    <source>
        <strain evidence="6 7">T2</strain>
        <plasmid evidence="6 7">unnamed1</plasmid>
    </source>
</reference>
<dbReference type="InterPro" id="IPR044068">
    <property type="entry name" value="CB"/>
</dbReference>
<evidence type="ECO:0000313" key="6">
    <source>
        <dbReference type="EMBL" id="QEZ48886.1"/>
    </source>
</evidence>
<dbReference type="GO" id="GO:0003677">
    <property type="term" value="F:DNA binding"/>
    <property type="evidence" value="ECO:0007669"/>
    <property type="project" value="UniProtKB-UniRule"/>
</dbReference>
<evidence type="ECO:0000256" key="2">
    <source>
        <dbReference type="ARBA" id="ARBA00023125"/>
    </source>
</evidence>
<organism evidence="6 7">
    <name type="scientific">Cupriavidus oxalaticus</name>
    <dbReference type="NCBI Taxonomy" id="96344"/>
    <lineage>
        <taxon>Bacteria</taxon>
        <taxon>Pseudomonadati</taxon>
        <taxon>Pseudomonadota</taxon>
        <taxon>Betaproteobacteria</taxon>
        <taxon>Burkholderiales</taxon>
        <taxon>Burkholderiaceae</taxon>
        <taxon>Cupriavidus</taxon>
    </lineage>
</organism>
<evidence type="ECO:0000313" key="7">
    <source>
        <dbReference type="Proteomes" id="UP000325743"/>
    </source>
</evidence>
<dbReference type="AlphaFoldDB" id="A0A5P3VRB2"/>
<feature type="domain" description="Core-binding (CB)" evidence="5">
    <location>
        <begin position="227"/>
        <end position="330"/>
    </location>
</feature>
<evidence type="ECO:0000256" key="1">
    <source>
        <dbReference type="ARBA" id="ARBA00022908"/>
    </source>
</evidence>
<evidence type="ECO:0000256" key="3">
    <source>
        <dbReference type="ARBA" id="ARBA00023172"/>
    </source>
</evidence>
<dbReference type="GO" id="GO:0015074">
    <property type="term" value="P:DNA integration"/>
    <property type="evidence" value="ECO:0007669"/>
    <property type="project" value="UniProtKB-KW"/>
</dbReference>
<keyword evidence="1" id="KW-0229">DNA integration</keyword>
<dbReference type="SUPFAM" id="SSF56349">
    <property type="entry name" value="DNA breaking-rejoining enzymes"/>
    <property type="match status" value="1"/>
</dbReference>
<sequence>MAQDPSLNAVTKLTRTEFAVVRAYAQGMRPVDIANRYLLDPDEDEHLSEAQAIQRIQALRDRLVQFALQHGRPEIAGMFEALRARSGVGMSRRVDAVSALEQLGQGYPQPQHEVSLWFKPSLARRLMAANIRRIEDLTSLANRRGSSWWRAVPRIGAQSAEVIAHWLVRQRPAMGAAAVNAYVLPPAAHAHRDALVPLALAPGMPYPVPLEHMLEPAPNTAAGPALASDLAFVRAWLQERRTPHTRNSYRREAERLLLWSAARKAGLQALEACDLHAYEEFLADPQPAAFWCGPSGARDRMHWRPFEGPLGPSSVAAALRVVRALLRAMVKAGHLASAPLIPRQTAAAAPTAQITPFVQPDVEAFVVWLGEARQGPRHRAALAVVQLMRSAGLPLSELAALRCASLQSSAEGTFLRSASSRQQLVALHTAARQALEAHWADRGWPSMMPPAQAALLAPAVHPATTRGRNKRLAGIAAGYSATGLDQLLRSLWRRFCEQRGVPSEGFTPGKLRTRATRA</sequence>
<protein>
    <submittedName>
        <fullName evidence="6">Recombinase XerD</fullName>
    </submittedName>
</protein>
<dbReference type="InterPro" id="IPR011010">
    <property type="entry name" value="DNA_brk_join_enz"/>
</dbReference>
<evidence type="ECO:0000259" key="5">
    <source>
        <dbReference type="PROSITE" id="PS51900"/>
    </source>
</evidence>
<dbReference type="Pfam" id="PF12482">
    <property type="entry name" value="DUF3701"/>
    <property type="match status" value="1"/>
</dbReference>
<keyword evidence="3" id="KW-0233">DNA recombination</keyword>
<accession>A0A5P3VRB2</accession>
<geneLocation type="plasmid" evidence="6">
    <name>unnamed1</name>
</geneLocation>
<dbReference type="Gene3D" id="1.10.150.130">
    <property type="match status" value="1"/>
</dbReference>
<dbReference type="GO" id="GO:0006310">
    <property type="term" value="P:DNA recombination"/>
    <property type="evidence" value="ECO:0007669"/>
    <property type="project" value="UniProtKB-KW"/>
</dbReference>
<dbReference type="Proteomes" id="UP000325743">
    <property type="component" value="Plasmid unnamed1"/>
</dbReference>
<dbReference type="Gene3D" id="1.10.443.10">
    <property type="entry name" value="Intergrase catalytic core"/>
    <property type="match status" value="1"/>
</dbReference>
<name>A0A5P3VRB2_9BURK</name>
<keyword evidence="6" id="KW-0614">Plasmid</keyword>
<dbReference type="InterPro" id="IPR010998">
    <property type="entry name" value="Integrase_recombinase_N"/>
</dbReference>
<evidence type="ECO:0000256" key="4">
    <source>
        <dbReference type="PROSITE-ProRule" id="PRU01248"/>
    </source>
</evidence>
<dbReference type="PROSITE" id="PS51900">
    <property type="entry name" value="CB"/>
    <property type="match status" value="1"/>
</dbReference>
<proteinExistence type="predicted"/>
<gene>
    <name evidence="6" type="ORF">D2917_31980</name>
</gene>
<dbReference type="RefSeq" id="WP_151073120.1">
    <property type="nucleotide sequence ID" value="NZ_CP032520.1"/>
</dbReference>